<dbReference type="OMA" id="WIPDLEP"/>
<dbReference type="AlphaFoldDB" id="A0A7M7HEB9"/>
<feature type="chain" id="PRO_5029690279" description="Four-jointed" evidence="2">
    <location>
        <begin position="26"/>
        <end position="590"/>
    </location>
</feature>
<evidence type="ECO:0008006" key="5">
    <source>
        <dbReference type="Google" id="ProtNLM"/>
    </source>
</evidence>
<evidence type="ECO:0000256" key="1">
    <source>
        <dbReference type="SAM" id="MobiDB-lite"/>
    </source>
</evidence>
<dbReference type="GO" id="GO:0007267">
    <property type="term" value="P:cell-cell signaling"/>
    <property type="evidence" value="ECO:0000318"/>
    <property type="project" value="GO_Central"/>
</dbReference>
<accession>A0A7M7HEB9</accession>
<keyword evidence="4" id="KW-1185">Reference proteome</keyword>
<proteinExistence type="predicted"/>
<evidence type="ECO:0000256" key="2">
    <source>
        <dbReference type="SAM" id="SignalP"/>
    </source>
</evidence>
<feature type="compositionally biased region" description="Basic and acidic residues" evidence="1">
    <location>
        <begin position="255"/>
        <end position="264"/>
    </location>
</feature>
<reference evidence="4" key="1">
    <citation type="submission" date="2015-02" db="EMBL/GenBank/DDBJ databases">
        <title>Genome sequencing for Strongylocentrotus purpuratus.</title>
        <authorList>
            <person name="Murali S."/>
            <person name="Liu Y."/>
            <person name="Vee V."/>
            <person name="English A."/>
            <person name="Wang M."/>
            <person name="Skinner E."/>
            <person name="Han Y."/>
            <person name="Muzny D.M."/>
            <person name="Worley K.C."/>
            <person name="Gibbs R.A."/>
        </authorList>
    </citation>
    <scope>NUCLEOTIDE SEQUENCE</scope>
</reference>
<feature type="compositionally biased region" description="Basic and acidic residues" evidence="1">
    <location>
        <begin position="181"/>
        <end position="194"/>
    </location>
</feature>
<dbReference type="PRINTS" id="PR02072">
    <property type="entry name" value="4JOINTEDBOX1"/>
</dbReference>
<feature type="region of interest" description="Disordered" evidence="1">
    <location>
        <begin position="49"/>
        <end position="138"/>
    </location>
</feature>
<dbReference type="OrthoDB" id="10055077at2759"/>
<dbReference type="PANTHER" id="PTHR13147:SF5">
    <property type="entry name" value="FOUR-JOINTED BOX PROTEIN 1"/>
    <property type="match status" value="1"/>
</dbReference>
<dbReference type="GO" id="GO:0005615">
    <property type="term" value="C:extracellular space"/>
    <property type="evidence" value="ECO:0000318"/>
    <property type="project" value="GO_Central"/>
</dbReference>
<feature type="region of interest" description="Disordered" evidence="1">
    <location>
        <begin position="169"/>
        <end position="196"/>
    </location>
</feature>
<dbReference type="InterPro" id="IPR024868">
    <property type="entry name" value="FJX1/FJ"/>
</dbReference>
<sequence length="590" mass="67653">MADLRFAGMAMYAVIFYTLLQLSVAPNGENQMSPQSEDLSMEDFQMDADKLIPKSNPRRLRATEEDKVGMRGRDKKERSPSDVRLRLHAGADDSAREEKAGSEFRTDHRTEGEYSQTRRERDPATGIQSRGDAPSNRGRAVIGNQAKYAGDSSTSISCASGFKNNCQPTRSKVNKTRRKLERGVGDTNTRRGDARPASIGLVGKMNALKSGTARFSDHGDPSWRMAKDNRAQPRSNYILNDPYSEKVLSNRGNKSSKEMRHDSGESDQLNGDYKLFRDGIFWSESAEKLLPNRTSEAIIRAWRNDIRSHRVVRLLPGCGRDSNRLAVLENGERLCCRYRQNVDQIQGEILSFHLSRLIGIENLPLGVLMRIEPDIEQWEAVKENITSAGWEQGRIIVATKWIPDLEPAFIPTELKGMNETLRQETIDKSDLMHLMKNHNHLVELIQWSDLAIFDYVTANLDRIVNSLVNLQWNRYMLKQPVHNLEVSRTDRRLWFLDNESGLRHGYRMLNQYGHYHDQILKSLCLFRTQTVQRLKTLSENANFWELLISAVESDEPLFKSLPSYPPKFRDVLKTRMKNVVEHSDHCKQKH</sequence>
<feature type="compositionally biased region" description="Basic and acidic residues" evidence="1">
    <location>
        <begin position="61"/>
        <end position="123"/>
    </location>
</feature>
<feature type="signal peptide" evidence="2">
    <location>
        <begin position="1"/>
        <end position="25"/>
    </location>
</feature>
<evidence type="ECO:0000313" key="4">
    <source>
        <dbReference type="Proteomes" id="UP000007110"/>
    </source>
</evidence>
<reference evidence="3" key="2">
    <citation type="submission" date="2021-01" db="UniProtKB">
        <authorList>
            <consortium name="EnsemblMetazoa"/>
        </authorList>
    </citation>
    <scope>IDENTIFICATION</scope>
</reference>
<dbReference type="EnsemblMetazoa" id="XM_011663882">
    <property type="protein sequence ID" value="XP_011662184"/>
    <property type="gene ID" value="LOC100890869"/>
</dbReference>
<dbReference type="RefSeq" id="XP_011662184.2">
    <property type="nucleotide sequence ID" value="XM_011663882.2"/>
</dbReference>
<keyword evidence="2" id="KW-0732">Signal</keyword>
<protein>
    <recommendedName>
        <fullName evidence="5">Four-jointed</fullName>
    </recommendedName>
</protein>
<dbReference type="KEGG" id="spu:100890869"/>
<name>A0A7M7HEB9_STRPU</name>
<dbReference type="CTD" id="24147"/>
<evidence type="ECO:0000313" key="3">
    <source>
        <dbReference type="EnsemblMetazoa" id="XP_011662184"/>
    </source>
</evidence>
<dbReference type="Proteomes" id="UP000007110">
    <property type="component" value="Unassembled WGS sequence"/>
</dbReference>
<dbReference type="InParanoid" id="A0A7M7HEB9"/>
<feature type="region of interest" description="Disordered" evidence="1">
    <location>
        <begin position="243"/>
        <end position="268"/>
    </location>
</feature>
<dbReference type="PANTHER" id="PTHR13147">
    <property type="entry name" value="FOUR-JOINTED BOX PROTEIN 1"/>
    <property type="match status" value="1"/>
</dbReference>
<organism evidence="3 4">
    <name type="scientific">Strongylocentrotus purpuratus</name>
    <name type="common">Purple sea urchin</name>
    <dbReference type="NCBI Taxonomy" id="7668"/>
    <lineage>
        <taxon>Eukaryota</taxon>
        <taxon>Metazoa</taxon>
        <taxon>Echinodermata</taxon>
        <taxon>Eleutherozoa</taxon>
        <taxon>Echinozoa</taxon>
        <taxon>Echinoidea</taxon>
        <taxon>Euechinoidea</taxon>
        <taxon>Echinacea</taxon>
        <taxon>Camarodonta</taxon>
        <taxon>Echinidea</taxon>
        <taxon>Strongylocentrotidae</taxon>
        <taxon>Strongylocentrotus</taxon>
    </lineage>
</organism>
<dbReference type="GeneID" id="100890869"/>